<dbReference type="GO" id="GO:0009279">
    <property type="term" value="C:cell outer membrane"/>
    <property type="evidence" value="ECO:0007669"/>
    <property type="project" value="UniProtKB-SubCell"/>
</dbReference>
<reference evidence="10 11" key="1">
    <citation type="submission" date="2016-08" db="EMBL/GenBank/DDBJ databases">
        <authorList>
            <person name="Seilhamer J.J."/>
        </authorList>
    </citation>
    <scope>NUCLEOTIDE SEQUENCE [LARGE SCALE GENOMIC DNA]</scope>
    <source>
        <strain evidence="10 11">KCTC 42603</strain>
    </source>
</reference>
<dbReference type="OrthoDB" id="9768147at2"/>
<evidence type="ECO:0000259" key="9">
    <source>
        <dbReference type="Pfam" id="PF25183"/>
    </source>
</evidence>
<keyword evidence="11" id="KW-1185">Reference proteome</keyword>
<keyword evidence="4 7" id="KW-0812">Transmembrane</keyword>
<dbReference type="Gene3D" id="2.60.40.1120">
    <property type="entry name" value="Carboxypeptidase-like, regulatory domain"/>
    <property type="match status" value="1"/>
</dbReference>
<evidence type="ECO:0000313" key="10">
    <source>
        <dbReference type="EMBL" id="OFC71967.1"/>
    </source>
</evidence>
<dbReference type="PROSITE" id="PS00018">
    <property type="entry name" value="EF_HAND_1"/>
    <property type="match status" value="1"/>
</dbReference>
<protein>
    <submittedName>
        <fullName evidence="10">TonB-dependent receptor</fullName>
    </submittedName>
</protein>
<accession>A0A1E7ZEP4</accession>
<dbReference type="Gene3D" id="2.170.130.10">
    <property type="entry name" value="TonB-dependent receptor, plug domain"/>
    <property type="match status" value="1"/>
</dbReference>
<evidence type="ECO:0000256" key="7">
    <source>
        <dbReference type="PROSITE-ProRule" id="PRU01360"/>
    </source>
</evidence>
<dbReference type="SUPFAM" id="SSF56935">
    <property type="entry name" value="Porins"/>
    <property type="match status" value="1"/>
</dbReference>
<dbReference type="Proteomes" id="UP000175691">
    <property type="component" value="Unassembled WGS sequence"/>
</dbReference>
<evidence type="ECO:0000256" key="2">
    <source>
        <dbReference type="ARBA" id="ARBA00022448"/>
    </source>
</evidence>
<comment type="subcellular location">
    <subcellularLocation>
        <location evidence="1 7">Cell outer membrane</location>
        <topology evidence="1 7">Multi-pass membrane protein</topology>
    </subcellularLocation>
</comment>
<dbReference type="InterPro" id="IPR037066">
    <property type="entry name" value="Plug_dom_sf"/>
</dbReference>
<keyword evidence="3 7" id="KW-1134">Transmembrane beta strand</keyword>
<dbReference type="InterPro" id="IPR057601">
    <property type="entry name" value="Oar-like_b-barrel"/>
</dbReference>
<sequence>MMKHRKTLVAASVASLLALSSQVYAAGGTLKIQVTNSDGLPVAGATVSVKSPDTLTSRTATTDENGLLRVAALDPARNYTISIEEDGYLTVNKENVIVVSDKVFELDYILATSEQDYEKIAVTGSRTATYIDTTSSTVGMDITLDLTESLPTGRDYQSYLQLAPGTKPSASGNPSSKSGVNYSDIGGTIGSSSDNVYYLDGIDTTDANSGGFGSNINSEIIQEQRVLTGGIPAKYAGGTGLVSIVNTKSGGNEFSGSVNYYLQNDSLVGDNDHTEGAQFSTYDTAVTLGGPIIKDELWFFASYQKKNRQDDLYTEDGIFARSVEEDSDLGFFKLTWQASDRDMLEVSWFNDPREVSGSSDPNVLNNRDSSNKYGGDNYKIEYSHSWDDLIVSLKASKHEKESSVNAAYTDTRNDIAYLNYDATQEETDQGGLGTNNEQHRNREQYNADLTYYYDTSYGLHTIEAGYGLVKNTLEQDSTYTGDGQYTSIGANSAGATLGSYTSGIGWQGTIDLSEGDYARIIENMEGSADYSYYQGLLDSDGTGVISSDELASLVFNSTAGNPTGDVNVYRIIMTQTAPVEMRSEGQTAYVQDTLTLDQLSITAGIRAEKWEHYGSNDAKIATFDWEIAPRLSLSYDLFGDGASKVFGFYGRYYDPVRTNMTNFAGNVTGPVREEQIYAGDRWLTFRTRGGESGQDAFFAPTTKTPYTDEYMIGYATALNEEYAVEVTYTERKTRDILEDYDLGVYTQDLAGTSLELPLSYFGYDEIPESNYVIATLEGGERDYKGYEISFRRNRIDNWQAYASLTYNDAAGNTNSDSNADLQGDLIWMDPRAPGMYGDQPGNIEYLFKAYGTYYFDNGIEVGAVYNWNSGFTYSATSLLYSRHVPLRVDEAYDFGGYSDRWAQEGVVGSQESDSYGTLDVRVKYTYEFDFAKAEFFLDIFNVLDDQAGIQQMDVVAGDLGYEFGEDIDWVEPRRFYLGARLTF</sequence>
<dbReference type="EMBL" id="MDHN01000008">
    <property type="protein sequence ID" value="OFC71967.1"/>
    <property type="molecule type" value="Genomic_DNA"/>
</dbReference>
<evidence type="ECO:0000256" key="5">
    <source>
        <dbReference type="ARBA" id="ARBA00023136"/>
    </source>
</evidence>
<keyword evidence="6 7" id="KW-0998">Cell outer membrane</keyword>
<dbReference type="InterPro" id="IPR036942">
    <property type="entry name" value="Beta-barrel_TonB_sf"/>
</dbReference>
<evidence type="ECO:0000256" key="6">
    <source>
        <dbReference type="ARBA" id="ARBA00023237"/>
    </source>
</evidence>
<dbReference type="InterPro" id="IPR018247">
    <property type="entry name" value="EF_Hand_1_Ca_BS"/>
</dbReference>
<evidence type="ECO:0000256" key="3">
    <source>
        <dbReference type="ARBA" id="ARBA00022452"/>
    </source>
</evidence>
<evidence type="ECO:0000256" key="1">
    <source>
        <dbReference type="ARBA" id="ARBA00004571"/>
    </source>
</evidence>
<dbReference type="AlphaFoldDB" id="A0A1E7ZEP4"/>
<dbReference type="Pfam" id="PF25183">
    <property type="entry name" value="OMP_b-brl_4"/>
    <property type="match status" value="1"/>
</dbReference>
<dbReference type="Pfam" id="PF13620">
    <property type="entry name" value="CarboxypepD_reg"/>
    <property type="match status" value="1"/>
</dbReference>
<feature type="domain" description="TonB-dependent transporter Oar-like beta-barrel" evidence="9">
    <location>
        <begin position="247"/>
        <end position="308"/>
    </location>
</feature>
<keyword evidence="8" id="KW-0732">Signal</keyword>
<dbReference type="SUPFAM" id="SSF49464">
    <property type="entry name" value="Carboxypeptidase regulatory domain-like"/>
    <property type="match status" value="1"/>
</dbReference>
<dbReference type="STRING" id="1656094.BFC18_04480"/>
<name>A0A1E7ZEP4_9ALTE</name>
<dbReference type="PROSITE" id="PS52016">
    <property type="entry name" value="TONB_DEPENDENT_REC_3"/>
    <property type="match status" value="1"/>
</dbReference>
<dbReference type="Gene3D" id="2.40.170.20">
    <property type="entry name" value="TonB-dependent receptor, beta-barrel domain"/>
    <property type="match status" value="1"/>
</dbReference>
<comment type="caution">
    <text evidence="10">The sequence shown here is derived from an EMBL/GenBank/DDBJ whole genome shotgun (WGS) entry which is preliminary data.</text>
</comment>
<evidence type="ECO:0000256" key="8">
    <source>
        <dbReference type="SAM" id="SignalP"/>
    </source>
</evidence>
<keyword evidence="5 7" id="KW-0472">Membrane</keyword>
<evidence type="ECO:0000256" key="4">
    <source>
        <dbReference type="ARBA" id="ARBA00022692"/>
    </source>
</evidence>
<feature type="chain" id="PRO_5009209774" evidence="8">
    <location>
        <begin position="26"/>
        <end position="983"/>
    </location>
</feature>
<dbReference type="InterPro" id="IPR008969">
    <property type="entry name" value="CarboxyPept-like_regulatory"/>
</dbReference>
<feature type="signal peptide" evidence="8">
    <location>
        <begin position="1"/>
        <end position="25"/>
    </location>
</feature>
<keyword evidence="2 7" id="KW-0813">Transport</keyword>
<dbReference type="InterPro" id="IPR039426">
    <property type="entry name" value="TonB-dep_rcpt-like"/>
</dbReference>
<evidence type="ECO:0000313" key="11">
    <source>
        <dbReference type="Proteomes" id="UP000175691"/>
    </source>
</evidence>
<keyword evidence="10" id="KW-0675">Receptor</keyword>
<proteinExistence type="inferred from homology"/>
<organism evidence="10 11">
    <name type="scientific">Alteromonas confluentis</name>
    <dbReference type="NCBI Taxonomy" id="1656094"/>
    <lineage>
        <taxon>Bacteria</taxon>
        <taxon>Pseudomonadati</taxon>
        <taxon>Pseudomonadota</taxon>
        <taxon>Gammaproteobacteria</taxon>
        <taxon>Alteromonadales</taxon>
        <taxon>Alteromonadaceae</taxon>
        <taxon>Alteromonas/Salinimonas group</taxon>
        <taxon>Alteromonas</taxon>
    </lineage>
</organism>
<comment type="similarity">
    <text evidence="7">Belongs to the TonB-dependent receptor family.</text>
</comment>
<gene>
    <name evidence="10" type="ORF">BFC18_04480</name>
</gene>